<accession>A0A5B7JH01</accession>
<dbReference type="AlphaFoldDB" id="A0A5B7JH01"/>
<evidence type="ECO:0000256" key="1">
    <source>
        <dbReference type="SAM" id="MobiDB-lite"/>
    </source>
</evidence>
<sequence>MPQQSHIHRQHLKGLLHTPPGLPNTLSFHRRAHFSSFHTPSWDTAIQGGPSLLPSHGSRGPSPLSHGSPN</sequence>
<keyword evidence="3" id="KW-1185">Reference proteome</keyword>
<reference evidence="2 3" key="1">
    <citation type="submission" date="2019-05" db="EMBL/GenBank/DDBJ databases">
        <title>Another draft genome of Portunus trituberculatus and its Hox gene families provides insights of decapod evolution.</title>
        <authorList>
            <person name="Jeong J.-H."/>
            <person name="Song I."/>
            <person name="Kim S."/>
            <person name="Choi T."/>
            <person name="Kim D."/>
            <person name="Ryu S."/>
            <person name="Kim W."/>
        </authorList>
    </citation>
    <scope>NUCLEOTIDE SEQUENCE [LARGE SCALE GENOMIC DNA]</scope>
    <source>
        <tissue evidence="2">Muscle</tissue>
    </source>
</reference>
<gene>
    <name evidence="2" type="ORF">E2C01_088594</name>
</gene>
<feature type="region of interest" description="Disordered" evidence="1">
    <location>
        <begin position="39"/>
        <end position="70"/>
    </location>
</feature>
<comment type="caution">
    <text evidence="2">The sequence shown here is derived from an EMBL/GenBank/DDBJ whole genome shotgun (WGS) entry which is preliminary data.</text>
</comment>
<feature type="compositionally biased region" description="Basic residues" evidence="1">
    <location>
        <begin position="1"/>
        <end position="14"/>
    </location>
</feature>
<dbReference type="EMBL" id="VSRR010094933">
    <property type="protein sequence ID" value="MPC93466.1"/>
    <property type="molecule type" value="Genomic_DNA"/>
</dbReference>
<evidence type="ECO:0000313" key="2">
    <source>
        <dbReference type="EMBL" id="MPC93466.1"/>
    </source>
</evidence>
<protein>
    <submittedName>
        <fullName evidence="2">Uncharacterized protein</fullName>
    </submittedName>
</protein>
<dbReference type="Proteomes" id="UP000324222">
    <property type="component" value="Unassembled WGS sequence"/>
</dbReference>
<proteinExistence type="predicted"/>
<feature type="region of interest" description="Disordered" evidence="1">
    <location>
        <begin position="1"/>
        <end position="27"/>
    </location>
</feature>
<name>A0A5B7JH01_PORTR</name>
<organism evidence="2 3">
    <name type="scientific">Portunus trituberculatus</name>
    <name type="common">Swimming crab</name>
    <name type="synonym">Neptunus trituberculatus</name>
    <dbReference type="NCBI Taxonomy" id="210409"/>
    <lineage>
        <taxon>Eukaryota</taxon>
        <taxon>Metazoa</taxon>
        <taxon>Ecdysozoa</taxon>
        <taxon>Arthropoda</taxon>
        <taxon>Crustacea</taxon>
        <taxon>Multicrustacea</taxon>
        <taxon>Malacostraca</taxon>
        <taxon>Eumalacostraca</taxon>
        <taxon>Eucarida</taxon>
        <taxon>Decapoda</taxon>
        <taxon>Pleocyemata</taxon>
        <taxon>Brachyura</taxon>
        <taxon>Eubrachyura</taxon>
        <taxon>Portunoidea</taxon>
        <taxon>Portunidae</taxon>
        <taxon>Portuninae</taxon>
        <taxon>Portunus</taxon>
    </lineage>
</organism>
<evidence type="ECO:0000313" key="3">
    <source>
        <dbReference type="Proteomes" id="UP000324222"/>
    </source>
</evidence>